<accession>A0AAD6T011</accession>
<evidence type="ECO:0000313" key="1">
    <source>
        <dbReference type="EMBL" id="KAJ7037156.1"/>
    </source>
</evidence>
<proteinExistence type="predicted"/>
<protein>
    <submittedName>
        <fullName evidence="1">Uncharacterized protein</fullName>
    </submittedName>
</protein>
<organism evidence="1 2">
    <name type="scientific">Mycena alexandri</name>
    <dbReference type="NCBI Taxonomy" id="1745969"/>
    <lineage>
        <taxon>Eukaryota</taxon>
        <taxon>Fungi</taxon>
        <taxon>Dikarya</taxon>
        <taxon>Basidiomycota</taxon>
        <taxon>Agaricomycotina</taxon>
        <taxon>Agaricomycetes</taxon>
        <taxon>Agaricomycetidae</taxon>
        <taxon>Agaricales</taxon>
        <taxon>Marasmiineae</taxon>
        <taxon>Mycenaceae</taxon>
        <taxon>Mycena</taxon>
    </lineage>
</organism>
<sequence>MRTYTDLHPPTQNVHRVYTVCLRWIYRKVLLPNPRWDPNLPAAIAAHLPTLPGIKIRHSRILHPDDESDLPGKRLRVKHLTAVPVAVLPEELVLSHNTMFTDMRRTYHDMGLICICITASGVHGQGEDPRFKMHMNVVAPELAPPDLKVLVRSASCGEDRLVTPDLDLLYSLPSQTLELEVFFVVR</sequence>
<keyword evidence="2" id="KW-1185">Reference proteome</keyword>
<dbReference type="EMBL" id="JARJCM010000039">
    <property type="protein sequence ID" value="KAJ7037156.1"/>
    <property type="molecule type" value="Genomic_DNA"/>
</dbReference>
<comment type="caution">
    <text evidence="1">The sequence shown here is derived from an EMBL/GenBank/DDBJ whole genome shotgun (WGS) entry which is preliminary data.</text>
</comment>
<gene>
    <name evidence="1" type="ORF">C8F04DRAFT_1180872</name>
</gene>
<name>A0AAD6T011_9AGAR</name>
<reference evidence="1" key="1">
    <citation type="submission" date="2023-03" db="EMBL/GenBank/DDBJ databases">
        <title>Massive genome expansion in bonnet fungi (Mycena s.s.) driven by repeated elements and novel gene families across ecological guilds.</title>
        <authorList>
            <consortium name="Lawrence Berkeley National Laboratory"/>
            <person name="Harder C.B."/>
            <person name="Miyauchi S."/>
            <person name="Viragh M."/>
            <person name="Kuo A."/>
            <person name="Thoen E."/>
            <person name="Andreopoulos B."/>
            <person name="Lu D."/>
            <person name="Skrede I."/>
            <person name="Drula E."/>
            <person name="Henrissat B."/>
            <person name="Morin E."/>
            <person name="Kohler A."/>
            <person name="Barry K."/>
            <person name="LaButti K."/>
            <person name="Morin E."/>
            <person name="Salamov A."/>
            <person name="Lipzen A."/>
            <person name="Mereny Z."/>
            <person name="Hegedus B."/>
            <person name="Baldrian P."/>
            <person name="Stursova M."/>
            <person name="Weitz H."/>
            <person name="Taylor A."/>
            <person name="Grigoriev I.V."/>
            <person name="Nagy L.G."/>
            <person name="Martin F."/>
            <person name="Kauserud H."/>
        </authorList>
    </citation>
    <scope>NUCLEOTIDE SEQUENCE</scope>
    <source>
        <strain evidence="1">CBHHK200</strain>
    </source>
</reference>
<evidence type="ECO:0000313" key="2">
    <source>
        <dbReference type="Proteomes" id="UP001218188"/>
    </source>
</evidence>
<dbReference type="Proteomes" id="UP001218188">
    <property type="component" value="Unassembled WGS sequence"/>
</dbReference>
<dbReference type="AlphaFoldDB" id="A0AAD6T011"/>